<evidence type="ECO:0000256" key="12">
    <source>
        <dbReference type="SAM" id="Phobius"/>
    </source>
</evidence>
<comment type="function">
    <text evidence="11">NDH-1 shuttles electrons from NADH, via FMN and iron-sulfur (Fe-S) centers, to quinones in the respiratory chain.</text>
</comment>
<organism evidence="13 14">
    <name type="scientific">Chthoniobacter flavus Ellin428</name>
    <dbReference type="NCBI Taxonomy" id="497964"/>
    <lineage>
        <taxon>Bacteria</taxon>
        <taxon>Pseudomonadati</taxon>
        <taxon>Verrucomicrobiota</taxon>
        <taxon>Spartobacteria</taxon>
        <taxon>Chthoniobacterales</taxon>
        <taxon>Chthoniobacteraceae</taxon>
        <taxon>Chthoniobacter</taxon>
    </lineage>
</organism>
<dbReference type="Pfam" id="PF00507">
    <property type="entry name" value="Oxidored_q4"/>
    <property type="match status" value="1"/>
</dbReference>
<evidence type="ECO:0000256" key="8">
    <source>
        <dbReference type="ARBA" id="ARBA00022989"/>
    </source>
</evidence>
<dbReference type="PANTHER" id="PTHR11058:SF22">
    <property type="entry name" value="NADH-QUINONE OXIDOREDUCTASE SUBUNIT A"/>
    <property type="match status" value="1"/>
</dbReference>
<evidence type="ECO:0000256" key="4">
    <source>
        <dbReference type="ARBA" id="ARBA00022475"/>
    </source>
</evidence>
<evidence type="ECO:0000256" key="6">
    <source>
        <dbReference type="ARBA" id="ARBA00022719"/>
    </source>
</evidence>
<dbReference type="eggNOG" id="COG0838">
    <property type="taxonomic scope" value="Bacteria"/>
</dbReference>
<keyword evidence="5 11" id="KW-0812">Transmembrane</keyword>
<accession>B4D6N5</accession>
<keyword evidence="13" id="KW-0830">Ubiquinone</keyword>
<dbReference type="PANTHER" id="PTHR11058">
    <property type="entry name" value="NADH-UBIQUINONE OXIDOREDUCTASE CHAIN 3"/>
    <property type="match status" value="1"/>
</dbReference>
<dbReference type="EC" id="7.1.1.-" evidence="11"/>
<keyword evidence="9 11" id="KW-0520">NAD</keyword>
<dbReference type="GO" id="GO:0048038">
    <property type="term" value="F:quinone binding"/>
    <property type="evidence" value="ECO:0007669"/>
    <property type="project" value="UniProtKB-KW"/>
</dbReference>
<comment type="subcellular location">
    <subcellularLocation>
        <location evidence="11">Cell membrane</location>
        <topology evidence="11">Multi-pass membrane protein</topology>
    </subcellularLocation>
    <subcellularLocation>
        <location evidence="1">Membrane</location>
    </subcellularLocation>
</comment>
<evidence type="ECO:0000256" key="1">
    <source>
        <dbReference type="ARBA" id="ARBA00004370"/>
    </source>
</evidence>
<reference evidence="13 14" key="1">
    <citation type="journal article" date="2011" name="J. Bacteriol.">
        <title>Genome sequence of Chthoniobacter flavus Ellin428, an aerobic heterotrophic soil bacterium.</title>
        <authorList>
            <person name="Kant R."/>
            <person name="van Passel M.W."/>
            <person name="Palva A."/>
            <person name="Lucas S."/>
            <person name="Lapidus A."/>
            <person name="Glavina Del Rio T."/>
            <person name="Dalin E."/>
            <person name="Tice H."/>
            <person name="Bruce D."/>
            <person name="Goodwin L."/>
            <person name="Pitluck S."/>
            <person name="Larimer F.W."/>
            <person name="Land M.L."/>
            <person name="Hauser L."/>
            <person name="Sangwan P."/>
            <person name="de Vos W.M."/>
            <person name="Janssen P.H."/>
            <person name="Smidt H."/>
        </authorList>
    </citation>
    <scope>NUCLEOTIDE SEQUENCE [LARGE SCALE GENOMIC DNA]</scope>
    <source>
        <strain evidence="13 14">Ellin428</strain>
    </source>
</reference>
<protein>
    <recommendedName>
        <fullName evidence="11">NADH-quinone oxidoreductase subunit</fullName>
        <ecNumber evidence="11">7.1.1.-</ecNumber>
    </recommendedName>
</protein>
<sequence length="149" mass="16596">MKEYLPIFLQVIVAIGFAAAALIFSVILGKSAKRNKAKDSAYECGMPAVGEAQPRFSVKFYLVAMLFILFDIEIVFMYPWAVIYREYIAHHGADIFLVHAQLRRCAHRGLCLCHHEGRAGLEALNQPARRGCGCGKSFSHSVIATPAYF</sequence>
<dbReference type="GO" id="GO:0005886">
    <property type="term" value="C:plasma membrane"/>
    <property type="evidence" value="ECO:0007669"/>
    <property type="project" value="UniProtKB-SubCell"/>
</dbReference>
<keyword evidence="3" id="KW-0813">Transport</keyword>
<dbReference type="AlphaFoldDB" id="B4D6N5"/>
<feature type="transmembrane region" description="Helical" evidence="12">
    <location>
        <begin position="60"/>
        <end position="81"/>
    </location>
</feature>
<dbReference type="GO" id="GO:0030964">
    <property type="term" value="C:NADH dehydrogenase complex"/>
    <property type="evidence" value="ECO:0007669"/>
    <property type="project" value="TreeGrafter"/>
</dbReference>
<dbReference type="InterPro" id="IPR038430">
    <property type="entry name" value="NDAH_ubi_oxred_su3_sf"/>
</dbReference>
<dbReference type="FunCoup" id="B4D6N5">
    <property type="interactions" value="185"/>
</dbReference>
<gene>
    <name evidence="13" type="ORF">CfE428DRAFT_4575</name>
</gene>
<evidence type="ECO:0000256" key="5">
    <source>
        <dbReference type="ARBA" id="ARBA00022692"/>
    </source>
</evidence>
<dbReference type="STRING" id="497964.CfE428DRAFT_4575"/>
<evidence type="ECO:0000313" key="14">
    <source>
        <dbReference type="Proteomes" id="UP000005824"/>
    </source>
</evidence>
<keyword evidence="6 11" id="KW-0874">Quinone</keyword>
<evidence type="ECO:0000313" key="13">
    <source>
        <dbReference type="EMBL" id="EDY17836.1"/>
    </source>
</evidence>
<dbReference type="GO" id="GO:0008137">
    <property type="term" value="F:NADH dehydrogenase (ubiquinone) activity"/>
    <property type="evidence" value="ECO:0007669"/>
    <property type="project" value="InterPro"/>
</dbReference>
<dbReference type="EMBL" id="ABVL01000016">
    <property type="protein sequence ID" value="EDY17836.1"/>
    <property type="molecule type" value="Genomic_DNA"/>
</dbReference>
<evidence type="ECO:0000256" key="3">
    <source>
        <dbReference type="ARBA" id="ARBA00022448"/>
    </source>
</evidence>
<evidence type="ECO:0000256" key="10">
    <source>
        <dbReference type="ARBA" id="ARBA00023136"/>
    </source>
</evidence>
<comment type="similarity">
    <text evidence="2 11">Belongs to the complex I subunit 3 family.</text>
</comment>
<feature type="transmembrane region" description="Helical" evidence="12">
    <location>
        <begin position="6"/>
        <end position="28"/>
    </location>
</feature>
<comment type="catalytic activity">
    <reaction evidence="11">
        <text>a quinone + NADH + 5 H(+)(in) = a quinol + NAD(+) + 4 H(+)(out)</text>
        <dbReference type="Rhea" id="RHEA:57888"/>
        <dbReference type="ChEBI" id="CHEBI:15378"/>
        <dbReference type="ChEBI" id="CHEBI:24646"/>
        <dbReference type="ChEBI" id="CHEBI:57540"/>
        <dbReference type="ChEBI" id="CHEBI:57945"/>
        <dbReference type="ChEBI" id="CHEBI:132124"/>
    </reaction>
</comment>
<name>B4D6N5_9BACT</name>
<keyword evidence="4" id="KW-1003">Cell membrane</keyword>
<proteinExistence type="inferred from homology"/>
<dbReference type="InParanoid" id="B4D6N5"/>
<dbReference type="InterPro" id="IPR000440">
    <property type="entry name" value="NADH_UbQ/plastoQ_OxRdtase_su3"/>
</dbReference>
<keyword evidence="10 12" id="KW-0472">Membrane</keyword>
<dbReference type="Proteomes" id="UP000005824">
    <property type="component" value="Unassembled WGS sequence"/>
</dbReference>
<evidence type="ECO:0000256" key="7">
    <source>
        <dbReference type="ARBA" id="ARBA00022967"/>
    </source>
</evidence>
<keyword evidence="14" id="KW-1185">Reference proteome</keyword>
<keyword evidence="7" id="KW-1278">Translocase</keyword>
<keyword evidence="8 12" id="KW-1133">Transmembrane helix</keyword>
<evidence type="ECO:0000256" key="2">
    <source>
        <dbReference type="ARBA" id="ARBA00008472"/>
    </source>
</evidence>
<evidence type="ECO:0000256" key="11">
    <source>
        <dbReference type="RuleBase" id="RU003639"/>
    </source>
</evidence>
<comment type="caution">
    <text evidence="13">The sequence shown here is derived from an EMBL/GenBank/DDBJ whole genome shotgun (WGS) entry which is preliminary data.</text>
</comment>
<dbReference type="Gene3D" id="1.20.58.1610">
    <property type="entry name" value="NADH:ubiquinone/plastoquinone oxidoreductase, chain 3"/>
    <property type="match status" value="1"/>
</dbReference>
<evidence type="ECO:0000256" key="9">
    <source>
        <dbReference type="ARBA" id="ARBA00023027"/>
    </source>
</evidence>